<dbReference type="Gene3D" id="3.30.465.10">
    <property type="match status" value="1"/>
</dbReference>
<evidence type="ECO:0000313" key="1">
    <source>
        <dbReference type="EMBL" id="CEI67651.1"/>
    </source>
</evidence>
<evidence type="ECO:0000313" key="2">
    <source>
        <dbReference type="Proteomes" id="UP000245910"/>
    </source>
</evidence>
<dbReference type="Proteomes" id="UP000245910">
    <property type="component" value="Chromosome I"/>
</dbReference>
<reference evidence="2" key="1">
    <citation type="submission" date="2014-10" db="EMBL/GenBank/DDBJ databases">
        <authorList>
            <person name="King R."/>
        </authorList>
    </citation>
    <scope>NUCLEOTIDE SEQUENCE [LARGE SCALE GENOMIC DNA]</scope>
    <source>
        <strain evidence="2">A3/5</strain>
    </source>
</reference>
<dbReference type="STRING" id="56646.A0A2L2TPB9"/>
<protein>
    <submittedName>
        <fullName evidence="1">Uncharacterized protein</fullName>
    </submittedName>
</protein>
<dbReference type="InterPro" id="IPR016169">
    <property type="entry name" value="FAD-bd_PCMH_sub2"/>
</dbReference>
<keyword evidence="2" id="KW-1185">Reference proteome</keyword>
<organism evidence="1 2">
    <name type="scientific">Fusarium venenatum</name>
    <dbReference type="NCBI Taxonomy" id="56646"/>
    <lineage>
        <taxon>Eukaryota</taxon>
        <taxon>Fungi</taxon>
        <taxon>Dikarya</taxon>
        <taxon>Ascomycota</taxon>
        <taxon>Pezizomycotina</taxon>
        <taxon>Sordariomycetes</taxon>
        <taxon>Hypocreomycetidae</taxon>
        <taxon>Hypocreales</taxon>
        <taxon>Nectriaceae</taxon>
        <taxon>Fusarium</taxon>
    </lineage>
</organism>
<proteinExistence type="predicted"/>
<dbReference type="Gene3D" id="3.40.462.20">
    <property type="match status" value="1"/>
</dbReference>
<dbReference type="GO" id="GO:0050660">
    <property type="term" value="F:flavin adenine dinucleotide binding"/>
    <property type="evidence" value="ECO:0007669"/>
    <property type="project" value="InterPro"/>
</dbReference>
<dbReference type="SUPFAM" id="SSF56176">
    <property type="entry name" value="FAD-binding/transporter-associated domain-like"/>
    <property type="match status" value="1"/>
</dbReference>
<accession>A0A2L2TPB9</accession>
<dbReference type="InterPro" id="IPR036318">
    <property type="entry name" value="FAD-bd_PCMH-like_sf"/>
</dbReference>
<sequence length="165" mass="19130">MSFICMRCRSLMFQRSSILQNVGAIYRLTMIDHKGDVLHANQAENTELFRARRGGSPGNFGVITHFTISAFKSKSYMGIENTIKNSKGTEIIHRQHAVKTLKNDEEWRELQKAISNLPQPVQDLLDGKLPHSIVLYSQWCPIGDQQKYDERVDAWFNRWNLRRHG</sequence>
<dbReference type="AlphaFoldDB" id="A0A2L2TPB9"/>
<dbReference type="EMBL" id="LN649229">
    <property type="protein sequence ID" value="CEI67651.1"/>
    <property type="molecule type" value="Genomic_DNA"/>
</dbReference>
<name>A0A2L2TPB9_9HYPO</name>